<dbReference type="PANTHER" id="PTHR10578">
    <property type="entry name" value="S -2-HYDROXY-ACID OXIDASE-RELATED"/>
    <property type="match status" value="1"/>
</dbReference>
<dbReference type="GO" id="GO:0005886">
    <property type="term" value="C:plasma membrane"/>
    <property type="evidence" value="ECO:0007669"/>
    <property type="project" value="TreeGrafter"/>
</dbReference>
<proteinExistence type="inferred from homology"/>
<feature type="binding site" evidence="7">
    <location>
        <position position="288"/>
    </location>
    <ligand>
        <name>FMN</name>
        <dbReference type="ChEBI" id="CHEBI:58210"/>
    </ligand>
</feature>
<evidence type="ECO:0000256" key="7">
    <source>
        <dbReference type="PIRSR" id="PIRSR000138-2"/>
    </source>
</evidence>
<comment type="cofactor">
    <cofactor evidence="1">
        <name>FMN</name>
        <dbReference type="ChEBI" id="CHEBI:58210"/>
    </cofactor>
</comment>
<keyword evidence="10" id="KW-1185">Reference proteome</keyword>
<organism evidence="9 10">
    <name type="scientific">Xaviernesmea oryzae</name>
    <dbReference type="NCBI Taxonomy" id="464029"/>
    <lineage>
        <taxon>Bacteria</taxon>
        <taxon>Pseudomonadati</taxon>
        <taxon>Pseudomonadota</taxon>
        <taxon>Alphaproteobacteria</taxon>
        <taxon>Hyphomicrobiales</taxon>
        <taxon>Rhizobiaceae</taxon>
        <taxon>Rhizobium/Agrobacterium group</taxon>
        <taxon>Xaviernesmea</taxon>
    </lineage>
</organism>
<feature type="domain" description="FMN hydroxy acid dehydrogenase" evidence="8">
    <location>
        <begin position="8"/>
        <end position="392"/>
    </location>
</feature>
<feature type="binding site" evidence="7">
    <location>
        <begin position="321"/>
        <end position="325"/>
    </location>
    <ligand>
        <name>FMN</name>
        <dbReference type="ChEBI" id="CHEBI:58210"/>
    </ligand>
</feature>
<dbReference type="PIRSF" id="PIRSF000138">
    <property type="entry name" value="Al-hdrx_acd_dh"/>
    <property type="match status" value="1"/>
</dbReference>
<feature type="active site" description="Proton acceptor" evidence="6">
    <location>
        <position position="290"/>
    </location>
</feature>
<protein>
    <submittedName>
        <fullName evidence="9">L-lactate dehydrogenase (Cytochrome)</fullName>
    </submittedName>
</protein>
<feature type="binding site" evidence="7">
    <location>
        <position position="266"/>
    </location>
    <ligand>
        <name>FMN</name>
        <dbReference type="ChEBI" id="CHEBI:58210"/>
    </ligand>
</feature>
<dbReference type="InterPro" id="IPR000262">
    <property type="entry name" value="FMN-dep_DH"/>
</dbReference>
<evidence type="ECO:0000256" key="4">
    <source>
        <dbReference type="ARBA" id="ARBA00023002"/>
    </source>
</evidence>
<dbReference type="GO" id="GO:0004459">
    <property type="term" value="F:L-lactate dehydrogenase (NAD+) activity"/>
    <property type="evidence" value="ECO:0007669"/>
    <property type="project" value="TreeGrafter"/>
</dbReference>
<evidence type="ECO:0000313" key="9">
    <source>
        <dbReference type="EMBL" id="SMF25417.1"/>
    </source>
</evidence>
<keyword evidence="3 7" id="KW-0288">FMN</keyword>
<evidence type="ECO:0000256" key="5">
    <source>
        <dbReference type="ARBA" id="ARBA00024042"/>
    </source>
</evidence>
<name>A0A1X7E229_9HYPH</name>
<dbReference type="SUPFAM" id="SSF51395">
    <property type="entry name" value="FMN-linked oxidoreductases"/>
    <property type="match status" value="1"/>
</dbReference>
<dbReference type="GO" id="GO:0010181">
    <property type="term" value="F:FMN binding"/>
    <property type="evidence" value="ECO:0007669"/>
    <property type="project" value="InterPro"/>
</dbReference>
<feature type="binding site" evidence="7">
    <location>
        <begin position="344"/>
        <end position="345"/>
    </location>
    <ligand>
        <name>FMN</name>
        <dbReference type="ChEBI" id="CHEBI:58210"/>
    </ligand>
</feature>
<dbReference type="CDD" id="cd02809">
    <property type="entry name" value="alpha_hydroxyacid_oxid_FMN"/>
    <property type="match status" value="1"/>
</dbReference>
<gene>
    <name evidence="9" type="ORF">SAMN02982989_3288</name>
</gene>
<feature type="binding site" evidence="7">
    <location>
        <position position="137"/>
    </location>
    <ligand>
        <name>FMN</name>
        <dbReference type="ChEBI" id="CHEBI:58210"/>
    </ligand>
</feature>
<feature type="binding site" evidence="7">
    <location>
        <position position="290"/>
    </location>
    <ligand>
        <name>glyoxylate</name>
        <dbReference type="ChEBI" id="CHEBI:36655"/>
    </ligand>
</feature>
<dbReference type="PROSITE" id="PS51349">
    <property type="entry name" value="FMN_HYDROXY_ACID_DH_2"/>
    <property type="match status" value="1"/>
</dbReference>
<dbReference type="Pfam" id="PF01070">
    <property type="entry name" value="FMN_dh"/>
    <property type="match status" value="1"/>
</dbReference>
<dbReference type="AlphaFoldDB" id="A0A1X7E229"/>
<dbReference type="EMBL" id="FXAF01000005">
    <property type="protein sequence ID" value="SMF25417.1"/>
    <property type="molecule type" value="Genomic_DNA"/>
</dbReference>
<evidence type="ECO:0000256" key="1">
    <source>
        <dbReference type="ARBA" id="ARBA00001917"/>
    </source>
</evidence>
<evidence type="ECO:0000259" key="8">
    <source>
        <dbReference type="PROSITE" id="PS51349"/>
    </source>
</evidence>
<dbReference type="Gene3D" id="3.20.20.70">
    <property type="entry name" value="Aldolase class I"/>
    <property type="match status" value="1"/>
</dbReference>
<dbReference type="PANTHER" id="PTHR10578:SF107">
    <property type="entry name" value="2-HYDROXYACID OXIDASE 1"/>
    <property type="match status" value="1"/>
</dbReference>
<accession>A0A1X7E229</accession>
<dbReference type="InterPro" id="IPR012133">
    <property type="entry name" value="Alpha-hydoxy_acid_DH_FMN"/>
</dbReference>
<evidence type="ECO:0000313" key="10">
    <source>
        <dbReference type="Proteomes" id="UP000192903"/>
    </source>
</evidence>
<keyword evidence="2 7" id="KW-0285">Flavoprotein</keyword>
<reference evidence="10" key="1">
    <citation type="submission" date="2017-04" db="EMBL/GenBank/DDBJ databases">
        <authorList>
            <person name="Varghese N."/>
            <person name="Submissions S."/>
        </authorList>
    </citation>
    <scope>NUCLEOTIDE SEQUENCE [LARGE SCALE GENOMIC DNA]</scope>
    <source>
        <strain evidence="10">B4P</strain>
    </source>
</reference>
<dbReference type="InterPro" id="IPR013785">
    <property type="entry name" value="Aldolase_TIM"/>
</dbReference>
<dbReference type="Proteomes" id="UP000192903">
    <property type="component" value="Unassembled WGS sequence"/>
</dbReference>
<evidence type="ECO:0000256" key="2">
    <source>
        <dbReference type="ARBA" id="ARBA00022630"/>
    </source>
</evidence>
<feature type="binding site" evidence="7">
    <location>
        <position position="34"/>
    </location>
    <ligand>
        <name>glyoxylate</name>
        <dbReference type="ChEBI" id="CHEBI:36655"/>
    </ligand>
</feature>
<feature type="binding site" evidence="7">
    <location>
        <position position="116"/>
    </location>
    <ligand>
        <name>FMN</name>
        <dbReference type="ChEBI" id="CHEBI:58210"/>
    </ligand>
</feature>
<evidence type="ECO:0000256" key="6">
    <source>
        <dbReference type="PIRSR" id="PIRSR000138-1"/>
    </source>
</evidence>
<keyword evidence="4" id="KW-0560">Oxidoreductase</keyword>
<sequence length="392" mass="42892">MGEWDGMAKAAKAITIDDLQRMAMRRLPKFIGDYIETGAGDGGTATRNINAFRQFKFVPRSLVKVTPVDTSVTLFDQTYAAPFGISAVGMTSIYRRGADWILAEVAREANIPFILSGAASAPLEEIIRIAPDHTWFQMYVSKLDQVNLDVIRRGRQAGVKVLVVTVDYPIPNVSQVAARTGISMASGPTVRTFPKLAVDALRHPVWTAEFLRSGGMPLLGSWARYAPSGSRQKEISQYYIQNWCRNIDWHDLEAVRREWPGRLVIKGVVHPQDVSRALSLGADAVTISNHGGNKLDTMQASIDSLISNIDDEQPEKPLFLDGGIRRGSDIAISLALGAKFCFFGRPTLYGVTAGGKPGAQRAVEILKSELAYTMAMIGAPDVSSIRRAKVTR</sequence>
<evidence type="ECO:0000256" key="3">
    <source>
        <dbReference type="ARBA" id="ARBA00022643"/>
    </source>
</evidence>
<feature type="binding site" evidence="7">
    <location>
        <begin position="87"/>
        <end position="89"/>
    </location>
    <ligand>
        <name>FMN</name>
        <dbReference type="ChEBI" id="CHEBI:58210"/>
    </ligand>
</feature>
<dbReference type="InterPro" id="IPR037396">
    <property type="entry name" value="FMN_HAD"/>
</dbReference>
<dbReference type="STRING" id="464029.SAMN02982989_3288"/>
<dbReference type="GO" id="GO:0009060">
    <property type="term" value="P:aerobic respiration"/>
    <property type="evidence" value="ECO:0007669"/>
    <property type="project" value="TreeGrafter"/>
</dbReference>
<feature type="binding site" evidence="7">
    <location>
        <position position="165"/>
    </location>
    <ligand>
        <name>FMN</name>
        <dbReference type="ChEBI" id="CHEBI:58210"/>
    </ligand>
</feature>
<comment type="similarity">
    <text evidence="5">Belongs to the FMN-dependent alpha-hydroxy acid dehydrogenase family.</text>
</comment>
<feature type="binding site" evidence="7">
    <location>
        <position position="139"/>
    </location>
    <ligand>
        <name>glyoxylate</name>
        <dbReference type="ChEBI" id="CHEBI:36655"/>
    </ligand>
</feature>